<dbReference type="EMBL" id="JARRAF010000212">
    <property type="protein sequence ID" value="MDK2127176.1"/>
    <property type="molecule type" value="Genomic_DNA"/>
</dbReference>
<feature type="non-terminal residue" evidence="2">
    <location>
        <position position="1"/>
    </location>
</feature>
<evidence type="ECO:0000313" key="3">
    <source>
        <dbReference type="Proteomes" id="UP001172778"/>
    </source>
</evidence>
<gene>
    <name evidence="1" type="ORF">PZA18_24365</name>
    <name evidence="2" type="ORF">PZA18_24370</name>
</gene>
<accession>A0ABT7E4D1</accession>
<reference evidence="2" key="1">
    <citation type="submission" date="2023-03" db="EMBL/GenBank/DDBJ databases">
        <title>Chitinimonas shenzhenensis gen. nov., sp. nov., a novel member of family Burkholderiaceae isolated from activated sludge collected in Shen Zhen, China.</title>
        <authorList>
            <person name="Wang X."/>
        </authorList>
    </citation>
    <scope>NUCLEOTIDE SEQUENCE</scope>
    <source>
        <strain evidence="2">DQS-5</strain>
    </source>
</reference>
<sequence length="76" mass="7893">QVGSFANAPLGLPASALISPWGGAIRYIRGDTLVGSSCQSQIVIVMPGPDNTLNNADDLVFSYSGAQVLLVYSKLP</sequence>
<comment type="caution">
    <text evidence="2">The sequence shown here is derived from an EMBL/GenBank/DDBJ whole genome shotgun (WGS) entry which is preliminary data.</text>
</comment>
<protein>
    <submittedName>
        <fullName evidence="2">Uncharacterized protein</fullName>
    </submittedName>
</protein>
<dbReference type="Proteomes" id="UP001172778">
    <property type="component" value="Unassembled WGS sequence"/>
</dbReference>
<evidence type="ECO:0000313" key="2">
    <source>
        <dbReference type="EMBL" id="MDK2127176.1"/>
    </source>
</evidence>
<organism evidence="2 3">
    <name type="scientific">Parachitinimonas caeni</name>
    <dbReference type="NCBI Taxonomy" id="3031301"/>
    <lineage>
        <taxon>Bacteria</taxon>
        <taxon>Pseudomonadati</taxon>
        <taxon>Pseudomonadota</taxon>
        <taxon>Betaproteobacteria</taxon>
        <taxon>Neisseriales</taxon>
        <taxon>Chitinibacteraceae</taxon>
        <taxon>Parachitinimonas</taxon>
    </lineage>
</organism>
<keyword evidence="3" id="KW-1185">Reference proteome</keyword>
<evidence type="ECO:0000313" key="1">
    <source>
        <dbReference type="EMBL" id="MDK2127175.1"/>
    </source>
</evidence>
<dbReference type="RefSeq" id="WP_284103475.1">
    <property type="nucleotide sequence ID" value="NZ_JARRAF010000211.1"/>
</dbReference>
<proteinExistence type="predicted"/>
<dbReference type="EMBL" id="JARRAF010000211">
    <property type="protein sequence ID" value="MDK2127175.1"/>
    <property type="molecule type" value="Genomic_DNA"/>
</dbReference>
<name>A0ABT7E4D1_9NEIS</name>